<dbReference type="EMBL" id="UHID01000006">
    <property type="protein sequence ID" value="SUP58021.1"/>
    <property type="molecule type" value="Genomic_DNA"/>
</dbReference>
<dbReference type="RefSeq" id="WP_115068913.1">
    <property type="nucleotide sequence ID" value="NZ_UHID01000006.1"/>
</dbReference>
<dbReference type="Proteomes" id="UP000254150">
    <property type="component" value="Unassembled WGS sequence"/>
</dbReference>
<proteinExistence type="predicted"/>
<protein>
    <submittedName>
        <fullName evidence="2">Uncharacterized protein</fullName>
    </submittedName>
</protein>
<sequence length="106" mass="11386">MHSYGTGEAQRRPPTAAPVPAPDVLAVPGPGAAPVSAVEESALLDGGPAHGTRLRVLDRPAVVQVTYPCRPEDGPTPFRADALYVYRRDPRVHHEPLRYGYDHASP</sequence>
<dbReference type="AlphaFoldDB" id="A0A380NZW9"/>
<name>A0A380NZW9_STRGR</name>
<gene>
    <name evidence="2" type="ORF">NCTC7807_03490</name>
</gene>
<organism evidence="2 3">
    <name type="scientific">Streptomyces griseus</name>
    <dbReference type="NCBI Taxonomy" id="1911"/>
    <lineage>
        <taxon>Bacteria</taxon>
        <taxon>Bacillati</taxon>
        <taxon>Actinomycetota</taxon>
        <taxon>Actinomycetes</taxon>
        <taxon>Kitasatosporales</taxon>
        <taxon>Streptomycetaceae</taxon>
        <taxon>Streptomyces</taxon>
    </lineage>
</organism>
<accession>A0A380NZW9</accession>
<evidence type="ECO:0000313" key="2">
    <source>
        <dbReference type="EMBL" id="SUP58021.1"/>
    </source>
</evidence>
<evidence type="ECO:0000256" key="1">
    <source>
        <dbReference type="SAM" id="MobiDB-lite"/>
    </source>
</evidence>
<reference evidence="2 3" key="1">
    <citation type="submission" date="2018-06" db="EMBL/GenBank/DDBJ databases">
        <authorList>
            <consortium name="Pathogen Informatics"/>
            <person name="Doyle S."/>
        </authorList>
    </citation>
    <scope>NUCLEOTIDE SEQUENCE [LARGE SCALE GENOMIC DNA]</scope>
    <source>
        <strain evidence="2 3">NCTC7807</strain>
    </source>
</reference>
<evidence type="ECO:0000313" key="3">
    <source>
        <dbReference type="Proteomes" id="UP000254150"/>
    </source>
</evidence>
<feature type="region of interest" description="Disordered" evidence="1">
    <location>
        <begin position="1"/>
        <end position="23"/>
    </location>
</feature>